<comment type="subcellular location">
    <subcellularLocation>
        <location evidence="1">Nucleus</location>
    </subcellularLocation>
</comment>
<dbReference type="Pfam" id="PF00808">
    <property type="entry name" value="CBFD_NFYB_HMF"/>
    <property type="match status" value="1"/>
</dbReference>
<feature type="compositionally biased region" description="Low complexity" evidence="3">
    <location>
        <begin position="1"/>
        <end position="17"/>
    </location>
</feature>
<comment type="caution">
    <text evidence="5">The sequence shown here is derived from an EMBL/GenBank/DDBJ whole genome shotgun (WGS) entry which is preliminary data.</text>
</comment>
<dbReference type="PANTHER" id="PTHR10252:SF93">
    <property type="entry name" value="DNA POLYMERASE II SUBUNIT B3-1"/>
    <property type="match status" value="1"/>
</dbReference>
<dbReference type="GO" id="GO:0000976">
    <property type="term" value="F:transcription cis-regulatory region binding"/>
    <property type="evidence" value="ECO:0007669"/>
    <property type="project" value="TreeGrafter"/>
</dbReference>
<dbReference type="InterPro" id="IPR009072">
    <property type="entry name" value="Histone-fold"/>
</dbReference>
<proteinExistence type="predicted"/>
<feature type="compositionally biased region" description="Polar residues" evidence="3">
    <location>
        <begin position="63"/>
        <end position="75"/>
    </location>
</feature>
<evidence type="ECO:0000256" key="2">
    <source>
        <dbReference type="ARBA" id="ARBA00023242"/>
    </source>
</evidence>
<dbReference type="InterPro" id="IPR003958">
    <property type="entry name" value="CBFA_NFYB_domain"/>
</dbReference>
<sequence length="184" mass="20549">MASSNTNSNSNALNPNPEIYKTKKSKAKPEKNAGISKSDSKTKKNRDIEEENKTAKNKKAKLSNGSSKQGDQGSQKGAEPTAEDVKKYVFPLNRIRTMLKGEDPNMRVAQEALFAINNATEKFLQQFAQDAYASCVQDRKKSLSYDHLANAVTKQRRYDFLSDFVPQRVRAEDALRERSSAGRG</sequence>
<keyword evidence="6" id="KW-1185">Reference proteome</keyword>
<dbReference type="Proteomes" id="UP001386955">
    <property type="component" value="Unassembled WGS sequence"/>
</dbReference>
<evidence type="ECO:0000259" key="4">
    <source>
        <dbReference type="Pfam" id="PF00808"/>
    </source>
</evidence>
<organism evidence="5 6">
    <name type="scientific">Psophocarpus tetragonolobus</name>
    <name type="common">Winged bean</name>
    <name type="synonym">Dolichos tetragonolobus</name>
    <dbReference type="NCBI Taxonomy" id="3891"/>
    <lineage>
        <taxon>Eukaryota</taxon>
        <taxon>Viridiplantae</taxon>
        <taxon>Streptophyta</taxon>
        <taxon>Embryophyta</taxon>
        <taxon>Tracheophyta</taxon>
        <taxon>Spermatophyta</taxon>
        <taxon>Magnoliopsida</taxon>
        <taxon>eudicotyledons</taxon>
        <taxon>Gunneridae</taxon>
        <taxon>Pentapetalae</taxon>
        <taxon>rosids</taxon>
        <taxon>fabids</taxon>
        <taxon>Fabales</taxon>
        <taxon>Fabaceae</taxon>
        <taxon>Papilionoideae</taxon>
        <taxon>50 kb inversion clade</taxon>
        <taxon>NPAAA clade</taxon>
        <taxon>indigoferoid/millettioid clade</taxon>
        <taxon>Phaseoleae</taxon>
        <taxon>Psophocarpus</taxon>
    </lineage>
</organism>
<name>A0AAN9XQX0_PSOTE</name>
<evidence type="ECO:0000256" key="1">
    <source>
        <dbReference type="ARBA" id="ARBA00004123"/>
    </source>
</evidence>
<dbReference type="Gene3D" id="1.10.20.10">
    <property type="entry name" value="Histone, subunit A"/>
    <property type="match status" value="1"/>
</dbReference>
<dbReference type="EMBL" id="JAYMYS010000002">
    <property type="protein sequence ID" value="KAK7404695.1"/>
    <property type="molecule type" value="Genomic_DNA"/>
</dbReference>
<feature type="compositionally biased region" description="Basic and acidic residues" evidence="3">
    <location>
        <begin position="38"/>
        <end position="54"/>
    </location>
</feature>
<dbReference type="PANTHER" id="PTHR10252">
    <property type="entry name" value="HISTONE-LIKE TRANSCRIPTION FACTOR CCAAT-RELATED"/>
    <property type="match status" value="1"/>
</dbReference>
<dbReference type="GO" id="GO:0005634">
    <property type="term" value="C:nucleus"/>
    <property type="evidence" value="ECO:0007669"/>
    <property type="project" value="UniProtKB-SubCell"/>
</dbReference>
<dbReference type="GO" id="GO:0046982">
    <property type="term" value="F:protein heterodimerization activity"/>
    <property type="evidence" value="ECO:0007669"/>
    <property type="project" value="InterPro"/>
</dbReference>
<evidence type="ECO:0000256" key="3">
    <source>
        <dbReference type="SAM" id="MobiDB-lite"/>
    </source>
</evidence>
<protein>
    <recommendedName>
        <fullName evidence="4">Transcription factor CBF/NF-Y/archaeal histone domain-containing protein</fullName>
    </recommendedName>
</protein>
<evidence type="ECO:0000313" key="5">
    <source>
        <dbReference type="EMBL" id="KAK7404695.1"/>
    </source>
</evidence>
<dbReference type="AlphaFoldDB" id="A0AAN9XQX0"/>
<dbReference type="GO" id="GO:0006355">
    <property type="term" value="P:regulation of DNA-templated transcription"/>
    <property type="evidence" value="ECO:0007669"/>
    <property type="project" value="TreeGrafter"/>
</dbReference>
<dbReference type="InterPro" id="IPR050568">
    <property type="entry name" value="Transcr_DNA_Rep_Reg"/>
</dbReference>
<feature type="region of interest" description="Disordered" evidence="3">
    <location>
        <begin position="1"/>
        <end position="86"/>
    </location>
</feature>
<reference evidence="5 6" key="1">
    <citation type="submission" date="2024-01" db="EMBL/GenBank/DDBJ databases">
        <title>The genomes of 5 underutilized Papilionoideae crops provide insights into root nodulation and disease resistanc.</title>
        <authorList>
            <person name="Jiang F."/>
        </authorList>
    </citation>
    <scope>NUCLEOTIDE SEQUENCE [LARGE SCALE GENOMIC DNA]</scope>
    <source>
        <strain evidence="5">DUOXIRENSHENG_FW03</strain>
        <tissue evidence="5">Leaves</tissue>
    </source>
</reference>
<feature type="domain" description="Transcription factor CBF/NF-Y/archaeal histone" evidence="4">
    <location>
        <begin position="90"/>
        <end position="152"/>
    </location>
</feature>
<gene>
    <name evidence="5" type="ORF">VNO78_05651</name>
</gene>
<accession>A0AAN9XQX0</accession>
<evidence type="ECO:0000313" key="6">
    <source>
        <dbReference type="Proteomes" id="UP001386955"/>
    </source>
</evidence>
<dbReference type="SUPFAM" id="SSF47113">
    <property type="entry name" value="Histone-fold"/>
    <property type="match status" value="1"/>
</dbReference>
<keyword evidence="2" id="KW-0539">Nucleus</keyword>